<gene>
    <name evidence="3" type="ORF">AADG42_10355</name>
</gene>
<keyword evidence="4" id="KW-1185">Reference proteome</keyword>
<dbReference type="EMBL" id="CP154795">
    <property type="protein sequence ID" value="XAN07683.1"/>
    <property type="molecule type" value="Genomic_DNA"/>
</dbReference>
<accession>A0ABZ3FSD0</accession>
<organism evidence="3 4">
    <name type="scientific">Ammonicoccus fulvus</name>
    <dbReference type="NCBI Taxonomy" id="3138240"/>
    <lineage>
        <taxon>Bacteria</taxon>
        <taxon>Bacillati</taxon>
        <taxon>Actinomycetota</taxon>
        <taxon>Actinomycetes</taxon>
        <taxon>Propionibacteriales</taxon>
        <taxon>Propionibacteriaceae</taxon>
        <taxon>Ammonicoccus</taxon>
    </lineage>
</organism>
<feature type="compositionally biased region" description="Pro residues" evidence="1">
    <location>
        <begin position="10"/>
        <end position="20"/>
    </location>
</feature>
<reference evidence="3 4" key="1">
    <citation type="submission" date="2024-04" db="EMBL/GenBank/DDBJ databases">
        <title>Isolation of an actinomycete strain from pig manure.</title>
        <authorList>
            <person name="Gong T."/>
            <person name="Yu Z."/>
            <person name="An M."/>
            <person name="Wei C."/>
            <person name="Yang W."/>
            <person name="Liu L."/>
        </authorList>
    </citation>
    <scope>NUCLEOTIDE SEQUENCE [LARGE SCALE GENOMIC DNA]</scope>
    <source>
        <strain evidence="3 4">ZF39</strain>
    </source>
</reference>
<evidence type="ECO:0000313" key="3">
    <source>
        <dbReference type="EMBL" id="XAN07683.1"/>
    </source>
</evidence>
<keyword evidence="2" id="KW-0812">Transmembrane</keyword>
<protein>
    <recommendedName>
        <fullName evidence="5">Chemotaxis methyl-accepting receptor HlyB-like 4HB MCP domain-containing protein</fullName>
    </recommendedName>
</protein>
<sequence>MTQATQSAPPGLPVASPPGLPARTTGAAEPVLAGREIPRQLGRIRLVAVIIVLAFAALTALQLILANQALHAAAKDTEQLVRVQNIKVHMLRADALATNAFLVGGLEAPEVREKYTESITAASRTIAEAAEAQPLDGAVLAELNQVLIEYSEGMAQARATNRQGLPVGAGYLRASSAELRDRGVTLVDALVDANTERANASLGAQLPWLMALPAVAALIGLGLINQWIARRFRRRINTGLAAAAAAVLALGVAAITISATQAAANAHLRTGAYAAAVNGAEARSAANAAKTNESLRLISRGSGQAYEEAWEANATNVSLALDESELAAAPKEAWDNYVAGHHEVVELDRNGNWDGAVELATKRDDGSPTMQFSNFDEGMEQLVRGSAENTSKTLVSGSLGFIILTVLTILGGLGAAALGWRGVSARLKEYA</sequence>
<proteinExistence type="predicted"/>
<keyword evidence="2" id="KW-0472">Membrane</keyword>
<evidence type="ECO:0000313" key="4">
    <source>
        <dbReference type="Proteomes" id="UP001442841"/>
    </source>
</evidence>
<feature type="transmembrane region" description="Helical" evidence="2">
    <location>
        <begin position="399"/>
        <end position="420"/>
    </location>
</feature>
<feature type="transmembrane region" description="Helical" evidence="2">
    <location>
        <begin position="44"/>
        <end position="65"/>
    </location>
</feature>
<feature type="transmembrane region" description="Helical" evidence="2">
    <location>
        <begin position="206"/>
        <end position="228"/>
    </location>
</feature>
<dbReference type="RefSeq" id="WP_425309137.1">
    <property type="nucleotide sequence ID" value="NZ_CP154795.1"/>
</dbReference>
<keyword evidence="2" id="KW-1133">Transmembrane helix</keyword>
<feature type="transmembrane region" description="Helical" evidence="2">
    <location>
        <begin position="240"/>
        <end position="259"/>
    </location>
</feature>
<evidence type="ECO:0008006" key="5">
    <source>
        <dbReference type="Google" id="ProtNLM"/>
    </source>
</evidence>
<evidence type="ECO:0000256" key="1">
    <source>
        <dbReference type="SAM" id="MobiDB-lite"/>
    </source>
</evidence>
<feature type="region of interest" description="Disordered" evidence="1">
    <location>
        <begin position="1"/>
        <end position="25"/>
    </location>
</feature>
<name>A0ABZ3FSD0_9ACTN</name>
<evidence type="ECO:0000256" key="2">
    <source>
        <dbReference type="SAM" id="Phobius"/>
    </source>
</evidence>
<dbReference type="Proteomes" id="UP001442841">
    <property type="component" value="Chromosome"/>
</dbReference>